<gene>
    <name evidence="2" type="ORF">ACFOUP_17080</name>
</gene>
<dbReference type="InterPro" id="IPR001660">
    <property type="entry name" value="SAM"/>
</dbReference>
<dbReference type="Gene3D" id="3.90.226.10">
    <property type="entry name" value="2-enoyl-CoA Hydratase, Chain A, domain 1"/>
    <property type="match status" value="1"/>
</dbReference>
<comment type="caution">
    <text evidence="2">The sequence shown here is derived from an EMBL/GenBank/DDBJ whole genome shotgun (WGS) entry which is preliminary data.</text>
</comment>
<name>A0ABV8EQV3_9BACT</name>
<dbReference type="InterPro" id="IPR029045">
    <property type="entry name" value="ClpP/crotonase-like_dom_sf"/>
</dbReference>
<dbReference type="PROSITE" id="PS50105">
    <property type="entry name" value="SAM_DOMAIN"/>
    <property type="match status" value="1"/>
</dbReference>
<dbReference type="RefSeq" id="WP_241296118.1">
    <property type="nucleotide sequence ID" value="NZ_JAKZGR010000012.1"/>
</dbReference>
<dbReference type="Proteomes" id="UP001595766">
    <property type="component" value="Unassembled WGS sequence"/>
</dbReference>
<dbReference type="SUPFAM" id="SSF52096">
    <property type="entry name" value="ClpP/crotonase"/>
    <property type="match status" value="1"/>
</dbReference>
<protein>
    <recommendedName>
        <fullName evidence="1">SAM domain-containing protein</fullName>
    </recommendedName>
</protein>
<dbReference type="Pfam" id="PF01972">
    <property type="entry name" value="SDH_protease"/>
    <property type="match status" value="1"/>
</dbReference>
<sequence length="302" mass="33901">MPNWNEVIVEIQQARQNNPNVNPLDTVRRKYLKKVSEITGRNTIAYYSGWLQKPKAPGTAVGDKDKSGFMLGINKLDRSQGLDLILHTPGGDIAATESLVDYLYSMYDKDIRVIVPQISMSAGTMIAFASKEIVMGKHSNLGPIDPQMGGLACQAVLNEFEQAKEDIRQNPHSASLWQVIIGKYHPTFLGACKQAIEWSEKMVSDWLENNMCDGDMKRVKNIVDTFSNHSIQKSHARHISKKECKEVGLEISDLENDQDLQDAVLTTHHAFMHTFSNTHCVKIIENHEGIAYIEQATPPQIK</sequence>
<evidence type="ECO:0000313" key="3">
    <source>
        <dbReference type="Proteomes" id="UP001595766"/>
    </source>
</evidence>
<organism evidence="2 3">
    <name type="scientific">Belliella kenyensis</name>
    <dbReference type="NCBI Taxonomy" id="1472724"/>
    <lineage>
        <taxon>Bacteria</taxon>
        <taxon>Pseudomonadati</taxon>
        <taxon>Bacteroidota</taxon>
        <taxon>Cytophagia</taxon>
        <taxon>Cytophagales</taxon>
        <taxon>Cyclobacteriaceae</taxon>
        <taxon>Belliella</taxon>
    </lineage>
</organism>
<dbReference type="PANTHER" id="PTHR35984">
    <property type="entry name" value="PERIPLASMIC SERINE PROTEASE"/>
    <property type="match status" value="1"/>
</dbReference>
<dbReference type="PANTHER" id="PTHR35984:SF1">
    <property type="entry name" value="PERIPLASMIC SERINE PROTEASE"/>
    <property type="match status" value="1"/>
</dbReference>
<evidence type="ECO:0000259" key="1">
    <source>
        <dbReference type="PROSITE" id="PS50105"/>
    </source>
</evidence>
<dbReference type="EMBL" id="JBHSAV010000092">
    <property type="protein sequence ID" value="MFC3978101.1"/>
    <property type="molecule type" value="Genomic_DNA"/>
</dbReference>
<evidence type="ECO:0000313" key="2">
    <source>
        <dbReference type="EMBL" id="MFC3978101.1"/>
    </source>
</evidence>
<feature type="domain" description="SAM" evidence="1">
    <location>
        <begin position="198"/>
        <end position="249"/>
    </location>
</feature>
<accession>A0ABV8EQV3</accession>
<reference evidence="3" key="1">
    <citation type="journal article" date="2019" name="Int. J. Syst. Evol. Microbiol.">
        <title>The Global Catalogue of Microorganisms (GCM) 10K type strain sequencing project: providing services to taxonomists for standard genome sequencing and annotation.</title>
        <authorList>
            <consortium name="The Broad Institute Genomics Platform"/>
            <consortium name="The Broad Institute Genome Sequencing Center for Infectious Disease"/>
            <person name="Wu L."/>
            <person name="Ma J."/>
        </authorList>
    </citation>
    <scope>NUCLEOTIDE SEQUENCE [LARGE SCALE GENOMIC DNA]</scope>
    <source>
        <strain evidence="3">CECT 8551</strain>
    </source>
</reference>
<keyword evidence="3" id="KW-1185">Reference proteome</keyword>
<dbReference type="InterPro" id="IPR002825">
    <property type="entry name" value="Pept_S49_ser-pept_pro"/>
</dbReference>
<proteinExistence type="predicted"/>